<keyword evidence="1" id="KW-0472">Membrane</keyword>
<keyword evidence="1" id="KW-1133">Transmembrane helix</keyword>
<dbReference type="AlphaFoldDB" id="A0A0C5PI51"/>
<proteinExistence type="predicted"/>
<geneLocation type="plasmid" evidence="2">
    <name>pKCA54</name>
</geneLocation>
<evidence type="ECO:0000256" key="1">
    <source>
        <dbReference type="SAM" id="Phobius"/>
    </source>
</evidence>
<reference evidence="2" key="1">
    <citation type="submission" date="2013-08" db="EMBL/GenBank/DDBJ databases">
        <title>Genetic Structure of Residential Plasmids in Lactobacillus sakei KCA311.</title>
        <authorList>
            <person name="Woo D.R."/>
            <person name="Ahn C."/>
        </authorList>
    </citation>
    <scope>NUCLEOTIDE SEQUENCE</scope>
    <source>
        <strain evidence="2">KCA311</strain>
        <plasmid evidence="2">pKCA54</plasmid>
    </source>
</reference>
<sequence length="46" mass="5671">MVNFFLQVALIMTLIFFVLMVGLFVCQWIIYFRVERTTLKQERQRK</sequence>
<protein>
    <submittedName>
        <fullName evidence="2">Uncharacterized protein</fullName>
    </submittedName>
</protein>
<dbReference type="EMBL" id="KF559312">
    <property type="protein sequence ID" value="AJQ16906.1"/>
    <property type="molecule type" value="Genomic_DNA"/>
</dbReference>
<accession>A0A0C5PI51</accession>
<feature type="transmembrane region" description="Helical" evidence="1">
    <location>
        <begin position="6"/>
        <end position="31"/>
    </location>
</feature>
<name>A0A0C5PI51_LATSK</name>
<keyword evidence="2" id="KW-0614">Plasmid</keyword>
<organism evidence="2">
    <name type="scientific">Latilactobacillus sakei</name>
    <name type="common">Lactobacillus sakei</name>
    <dbReference type="NCBI Taxonomy" id="1599"/>
    <lineage>
        <taxon>Bacteria</taxon>
        <taxon>Bacillati</taxon>
        <taxon>Bacillota</taxon>
        <taxon>Bacilli</taxon>
        <taxon>Lactobacillales</taxon>
        <taxon>Lactobacillaceae</taxon>
        <taxon>Latilactobacillus</taxon>
    </lineage>
</organism>
<keyword evidence="1" id="KW-0812">Transmembrane</keyword>
<evidence type="ECO:0000313" key="2">
    <source>
        <dbReference type="EMBL" id="AJQ16906.1"/>
    </source>
</evidence>